<name>A0A5B6W729_9ROSI</name>
<protein>
    <submittedName>
        <fullName evidence="1">Uncharacterized protein</fullName>
    </submittedName>
</protein>
<reference evidence="2" key="1">
    <citation type="journal article" date="2019" name="Plant Biotechnol. J.">
        <title>Genome sequencing of the Australian wild diploid species Gossypium australe highlights disease resistance and delayed gland morphogenesis.</title>
        <authorList>
            <person name="Cai Y."/>
            <person name="Cai X."/>
            <person name="Wang Q."/>
            <person name="Wang P."/>
            <person name="Zhang Y."/>
            <person name="Cai C."/>
            <person name="Xu Y."/>
            <person name="Wang K."/>
            <person name="Zhou Z."/>
            <person name="Wang C."/>
            <person name="Geng S."/>
            <person name="Li B."/>
            <person name="Dong Q."/>
            <person name="Hou Y."/>
            <person name="Wang H."/>
            <person name="Ai P."/>
            <person name="Liu Z."/>
            <person name="Yi F."/>
            <person name="Sun M."/>
            <person name="An G."/>
            <person name="Cheng J."/>
            <person name="Zhang Y."/>
            <person name="Shi Q."/>
            <person name="Xie Y."/>
            <person name="Shi X."/>
            <person name="Chang Y."/>
            <person name="Huang F."/>
            <person name="Chen Y."/>
            <person name="Hong S."/>
            <person name="Mi L."/>
            <person name="Sun Q."/>
            <person name="Zhang L."/>
            <person name="Zhou B."/>
            <person name="Peng R."/>
            <person name="Zhang X."/>
            <person name="Liu F."/>
        </authorList>
    </citation>
    <scope>NUCLEOTIDE SEQUENCE [LARGE SCALE GENOMIC DNA]</scope>
    <source>
        <strain evidence="2">cv. PA1801</strain>
    </source>
</reference>
<proteinExistence type="predicted"/>
<accession>A0A5B6W729</accession>
<comment type="caution">
    <text evidence="1">The sequence shown here is derived from an EMBL/GenBank/DDBJ whole genome shotgun (WGS) entry which is preliminary data.</text>
</comment>
<sequence>MKIKEYVNKYTLANIGKSIEIDVQQNCIVTDASTTRGIGKGKIIITKRYILGRSVHLQEKYGDFDTLEWWKVNNLKLWIL</sequence>
<keyword evidence="2" id="KW-1185">Reference proteome</keyword>
<dbReference type="AlphaFoldDB" id="A0A5B6W729"/>
<dbReference type="EMBL" id="SMMG02000004">
    <property type="protein sequence ID" value="KAA3477256.1"/>
    <property type="molecule type" value="Genomic_DNA"/>
</dbReference>
<evidence type="ECO:0000313" key="1">
    <source>
        <dbReference type="EMBL" id="KAA3477256.1"/>
    </source>
</evidence>
<organism evidence="1 2">
    <name type="scientific">Gossypium australe</name>
    <dbReference type="NCBI Taxonomy" id="47621"/>
    <lineage>
        <taxon>Eukaryota</taxon>
        <taxon>Viridiplantae</taxon>
        <taxon>Streptophyta</taxon>
        <taxon>Embryophyta</taxon>
        <taxon>Tracheophyta</taxon>
        <taxon>Spermatophyta</taxon>
        <taxon>Magnoliopsida</taxon>
        <taxon>eudicotyledons</taxon>
        <taxon>Gunneridae</taxon>
        <taxon>Pentapetalae</taxon>
        <taxon>rosids</taxon>
        <taxon>malvids</taxon>
        <taxon>Malvales</taxon>
        <taxon>Malvaceae</taxon>
        <taxon>Malvoideae</taxon>
        <taxon>Gossypium</taxon>
    </lineage>
</organism>
<evidence type="ECO:0000313" key="2">
    <source>
        <dbReference type="Proteomes" id="UP000325315"/>
    </source>
</evidence>
<gene>
    <name evidence="1" type="ORF">EPI10_011155</name>
</gene>
<dbReference type="Proteomes" id="UP000325315">
    <property type="component" value="Unassembled WGS sequence"/>
</dbReference>